<dbReference type="AlphaFoldDB" id="A0A0K6I2X2"/>
<dbReference type="OrthoDB" id="7914880at2"/>
<proteinExistence type="predicted"/>
<dbReference type="RefSeq" id="WP_055456018.1">
    <property type="nucleotide sequence ID" value="NZ_CYHE01000007.1"/>
</dbReference>
<evidence type="ECO:0000313" key="2">
    <source>
        <dbReference type="Proteomes" id="UP000183900"/>
    </source>
</evidence>
<protein>
    <recommendedName>
        <fullName evidence="3">GyrI-like small molecule binding domain</fullName>
    </recommendedName>
</protein>
<gene>
    <name evidence="1" type="ORF">Ga0061067_107157</name>
</gene>
<dbReference type="EMBL" id="CYHE01000007">
    <property type="protein sequence ID" value="CUA97485.1"/>
    <property type="molecule type" value="Genomic_DNA"/>
</dbReference>
<sequence>MKIHPTEDLRVLSIARRLRIPDVGAAAAELAPVIEADCHRYGFVAAGPWIFIAQGLPRDGKTEFDWRICLPVTGAETYDGPLDFLHLEPVMVASAVYMGPLRSLFTQGYRPLLQDIEASRHVLSGQSREIYHDWRGAGASFGRIEIQFELAR</sequence>
<dbReference type="Proteomes" id="UP000183900">
    <property type="component" value="Unassembled WGS sequence"/>
</dbReference>
<evidence type="ECO:0008006" key="3">
    <source>
        <dbReference type="Google" id="ProtNLM"/>
    </source>
</evidence>
<dbReference type="InterPro" id="IPR011256">
    <property type="entry name" value="Reg_factor_effector_dom_sf"/>
</dbReference>
<keyword evidence="2" id="KW-1185">Reference proteome</keyword>
<accession>A0A0K6I2X2</accession>
<name>A0A0K6I2X2_9HYPH</name>
<organism evidence="1 2">
    <name type="scientific">Pannonibacter indicus</name>
    <dbReference type="NCBI Taxonomy" id="466044"/>
    <lineage>
        <taxon>Bacteria</taxon>
        <taxon>Pseudomonadati</taxon>
        <taxon>Pseudomonadota</taxon>
        <taxon>Alphaproteobacteria</taxon>
        <taxon>Hyphomicrobiales</taxon>
        <taxon>Stappiaceae</taxon>
        <taxon>Pannonibacter</taxon>
    </lineage>
</organism>
<evidence type="ECO:0000313" key="1">
    <source>
        <dbReference type="EMBL" id="CUA97485.1"/>
    </source>
</evidence>
<reference evidence="2" key="1">
    <citation type="submission" date="2015-08" db="EMBL/GenBank/DDBJ databases">
        <authorList>
            <person name="Varghese N."/>
        </authorList>
    </citation>
    <scope>NUCLEOTIDE SEQUENCE [LARGE SCALE GENOMIC DNA]</scope>
    <source>
        <strain evidence="2">DSM 23407</strain>
    </source>
</reference>
<dbReference type="Gene3D" id="3.20.80.10">
    <property type="entry name" value="Regulatory factor, effector binding domain"/>
    <property type="match status" value="1"/>
</dbReference>